<feature type="region of interest" description="Disordered" evidence="4">
    <location>
        <begin position="1033"/>
        <end position="1067"/>
    </location>
</feature>
<evidence type="ECO:0000256" key="4">
    <source>
        <dbReference type="SAM" id="MobiDB-lite"/>
    </source>
</evidence>
<feature type="compositionally biased region" description="Pro residues" evidence="4">
    <location>
        <begin position="306"/>
        <end position="315"/>
    </location>
</feature>
<evidence type="ECO:0000256" key="3">
    <source>
        <dbReference type="ARBA" id="ARBA00023180"/>
    </source>
</evidence>
<dbReference type="InterPro" id="IPR008972">
    <property type="entry name" value="Cupredoxin"/>
</dbReference>
<keyword evidence="6" id="KW-0732">Signal</keyword>
<accession>A0A0E0QE48</accession>
<dbReference type="PROSITE" id="PS51485">
    <property type="entry name" value="PHYTOCYANIN"/>
    <property type="match status" value="6"/>
</dbReference>
<dbReference type="GO" id="GO:0046872">
    <property type="term" value="F:metal ion binding"/>
    <property type="evidence" value="ECO:0007669"/>
    <property type="project" value="UniProtKB-KW"/>
</dbReference>
<sequence>MEWARGPAMAAAAAVVMVSAVLAGQAMAAGATTYTVGAPDGLWDMETDYKEWVARRTFHPGDKLTFTYSRELHDVVEVTKAGYDACSNANNISAFRSGNDLVALTAVGTRYFLCGLTGHCGSGMKIRIDVVAAASSGPAAAAGPGAAAAPLPSTSSVTAAVAGSRLVLLIGPYSMAIMAARALLVVAMAAAVLGTALGATYTVGAPSGSWDLRTNYDQWVSNINFRAGDQIVFKYSPAAHDVVEVNKADYDSCSSSSPIATFNSGDDTIPLTAAGTRYFICGFNGHCTGGMKVAVKVEAATSSNPAPSPMTPRPRTPTAMAPNAMPPTAGSRPVPPSNSASQPASVASLVGLSLARALLVVAMAAAVLRTAMGVTTYTVGAPAGSWDTRTNYAQWVSAITFRVGDQLVFKYSPAAHDVVEVNKADYDSCSSSSPISTFNSGDDTIPLAAIGTRYFICGFPGHCTAGMKVAVKVEAATGSNPTPSPLAPLPRTPKAMAPNAMPPTNGGRSAPPSSSASKPVGVASLVGLSLSVIVAGLMAIMAAANRSALLVVAMAAAVLATTATGATTYTVGAPAGSWDTRTNYAQWVSAVTFRVGDQLVFKYSPAAHDVVEVTKAGYDSCSSSGPVATFNSGDDTVPLTATGTRYFMCGFPGHCAAGMKIAVKVEAATATGGSGTALSPMAPRPRTPTAMAPNAMPPMAGGRPVSPSSSASKSTGVASLLHRSPRSSIVAAMAASARALLVVAVAAAAAVLATTAMGATTYTVGAPAGSWDTRTNYAQWASAATFRAGDRLVFRYSPAAHDVVEVTKAGYDACSAASPIATFNSGDDTVPLAAVGTRYFICGFPGHCAAGMKLAVKVEAAAAAPGGSSTTPSPSPSPAALPPVNGGRPVTPSSSASKSGGVVESLVGLGVGAMAAGLMLQIVSLERMALLAVVVVAAAAFSTASGASYGVGKPNGGPTTPLGLPPSPSASTTSLVTKDGYLSCSASSPIAVHRTGEDAVELGRLGRRYFICGVPGHCDAGMKLEVRTLCSIPSPPPPGSDGDGNGTPGGICIDGSPPPPPPPPHLHPRRRLLRFSSGIFRQCHHCTCHHGSCYSDAAISHHSLIDKINHGFFSTKCCTCPHFF</sequence>
<dbReference type="OMA" id="LIGPYSM"/>
<dbReference type="Proteomes" id="UP000008022">
    <property type="component" value="Unassembled WGS sequence"/>
</dbReference>
<dbReference type="Pfam" id="PF02298">
    <property type="entry name" value="Cu_bind_like"/>
    <property type="match status" value="6"/>
</dbReference>
<reference evidence="8" key="2">
    <citation type="submission" date="2015-06" db="UniProtKB">
        <authorList>
            <consortium name="EnsemblPlants"/>
        </authorList>
    </citation>
    <scope>IDENTIFICATION</scope>
</reference>
<keyword evidence="9" id="KW-1185">Reference proteome</keyword>
<dbReference type="InterPro" id="IPR028871">
    <property type="entry name" value="BlueCu_1_BS"/>
</dbReference>
<dbReference type="eggNOG" id="ENOG502S1FC">
    <property type="taxonomic scope" value="Eukaryota"/>
</dbReference>
<feature type="transmembrane region" description="Helical" evidence="5">
    <location>
        <begin position="729"/>
        <end position="753"/>
    </location>
</feature>
<dbReference type="STRING" id="4529.A0A0E0QE48"/>
<proteinExistence type="predicted"/>
<dbReference type="CDD" id="cd04216">
    <property type="entry name" value="Phytocyanin"/>
    <property type="match status" value="5"/>
</dbReference>
<dbReference type="PANTHER" id="PTHR33021:SF466">
    <property type="entry name" value="OS08G0138100 PROTEIN"/>
    <property type="match status" value="1"/>
</dbReference>
<feature type="region of interest" description="Disordered" evidence="4">
    <location>
        <begin position="865"/>
        <end position="900"/>
    </location>
</feature>
<dbReference type="HOGENOM" id="CLU_320140_0_0_1"/>
<dbReference type="GO" id="GO:0005886">
    <property type="term" value="C:plasma membrane"/>
    <property type="evidence" value="ECO:0007669"/>
    <property type="project" value="TreeGrafter"/>
</dbReference>
<dbReference type="GO" id="GO:0009055">
    <property type="term" value="F:electron transfer activity"/>
    <property type="evidence" value="ECO:0007669"/>
    <property type="project" value="InterPro"/>
</dbReference>
<feature type="region of interest" description="Disordered" evidence="4">
    <location>
        <begin position="672"/>
        <end position="692"/>
    </location>
</feature>
<feature type="compositionally biased region" description="Pro residues" evidence="4">
    <location>
        <begin position="482"/>
        <end position="491"/>
    </location>
</feature>
<evidence type="ECO:0000259" key="7">
    <source>
        <dbReference type="PROSITE" id="PS51485"/>
    </source>
</evidence>
<dbReference type="FunFam" id="2.60.40.420:FF:000003">
    <property type="entry name" value="Blue copper"/>
    <property type="match status" value="5"/>
</dbReference>
<dbReference type="InterPro" id="IPR039391">
    <property type="entry name" value="Phytocyanin-like"/>
</dbReference>
<feature type="region of interest" description="Disordered" evidence="4">
    <location>
        <begin position="301"/>
        <end position="342"/>
    </location>
</feature>
<dbReference type="PROSITE" id="PS00196">
    <property type="entry name" value="COPPER_BLUE"/>
    <property type="match status" value="4"/>
</dbReference>
<evidence type="ECO:0000256" key="2">
    <source>
        <dbReference type="ARBA" id="ARBA00023008"/>
    </source>
</evidence>
<dbReference type="SUPFAM" id="SSF49503">
    <property type="entry name" value="Cupredoxins"/>
    <property type="match status" value="6"/>
</dbReference>
<feature type="domain" description="Phytocyanin" evidence="7">
    <location>
        <begin position="760"/>
        <end position="860"/>
    </location>
</feature>
<feature type="transmembrane region" description="Helical" evidence="5">
    <location>
        <begin position="520"/>
        <end position="542"/>
    </location>
</feature>
<evidence type="ECO:0000313" key="9">
    <source>
        <dbReference type="Proteomes" id="UP000008022"/>
    </source>
</evidence>
<organism evidence="8 9">
    <name type="scientific">Oryza rufipogon</name>
    <name type="common">Brownbeard rice</name>
    <name type="synonym">Asian wild rice</name>
    <dbReference type="NCBI Taxonomy" id="4529"/>
    <lineage>
        <taxon>Eukaryota</taxon>
        <taxon>Viridiplantae</taxon>
        <taxon>Streptophyta</taxon>
        <taxon>Embryophyta</taxon>
        <taxon>Tracheophyta</taxon>
        <taxon>Spermatophyta</taxon>
        <taxon>Magnoliopsida</taxon>
        <taxon>Liliopsida</taxon>
        <taxon>Poales</taxon>
        <taxon>Poaceae</taxon>
        <taxon>BOP clade</taxon>
        <taxon>Oryzoideae</taxon>
        <taxon>Oryzeae</taxon>
        <taxon>Oryzinae</taxon>
        <taxon>Oryza</taxon>
    </lineage>
</organism>
<name>A0A0E0QE48_ORYRU</name>
<feature type="transmembrane region" description="Helical" evidence="5">
    <location>
        <begin position="346"/>
        <end position="368"/>
    </location>
</feature>
<reference evidence="9" key="1">
    <citation type="submission" date="2013-06" db="EMBL/GenBank/DDBJ databases">
        <authorList>
            <person name="Zhao Q."/>
        </authorList>
    </citation>
    <scope>NUCLEOTIDE SEQUENCE</scope>
    <source>
        <strain evidence="9">cv. W1943</strain>
    </source>
</reference>
<evidence type="ECO:0000313" key="8">
    <source>
        <dbReference type="EnsemblPlants" id="ORUFI08G02640.1"/>
    </source>
</evidence>
<evidence type="ECO:0000256" key="5">
    <source>
        <dbReference type="SAM" id="Phobius"/>
    </source>
</evidence>
<feature type="region of interest" description="Disordered" evidence="4">
    <location>
        <begin position="478"/>
        <end position="516"/>
    </location>
</feature>
<dbReference type="PANTHER" id="PTHR33021">
    <property type="entry name" value="BLUE COPPER PROTEIN"/>
    <property type="match status" value="1"/>
</dbReference>
<feature type="compositionally biased region" description="Low complexity" evidence="4">
    <location>
        <begin position="672"/>
        <end position="681"/>
    </location>
</feature>
<feature type="domain" description="Phytocyanin" evidence="7">
    <location>
        <begin position="567"/>
        <end position="667"/>
    </location>
</feature>
<keyword evidence="5" id="KW-0812">Transmembrane</keyword>
<dbReference type="EnsemblPlants" id="ORUFI08G02640.1">
    <property type="protein sequence ID" value="ORUFI08G02640.1"/>
    <property type="gene ID" value="ORUFI08G02640"/>
</dbReference>
<feature type="domain" description="Phytocyanin" evidence="7">
    <location>
        <begin position="932"/>
        <end position="1030"/>
    </location>
</feature>
<dbReference type="InterPro" id="IPR003245">
    <property type="entry name" value="Phytocyanin_dom"/>
</dbReference>
<evidence type="ECO:0000256" key="1">
    <source>
        <dbReference type="ARBA" id="ARBA00022723"/>
    </source>
</evidence>
<feature type="domain" description="Phytocyanin" evidence="7">
    <location>
        <begin position="375"/>
        <end position="475"/>
    </location>
</feature>
<feature type="transmembrane region" description="Helical" evidence="5">
    <location>
        <begin position="548"/>
        <end position="571"/>
    </location>
</feature>
<feature type="chain" id="PRO_5002371260" description="Phytocyanin domain-containing protein" evidence="6">
    <location>
        <begin position="24"/>
        <end position="1124"/>
    </location>
</feature>
<feature type="compositionally biased region" description="Low complexity" evidence="4">
    <location>
        <begin position="316"/>
        <end position="329"/>
    </location>
</feature>
<keyword evidence="2" id="KW-0186">Copper</keyword>
<keyword evidence="5" id="KW-1133">Transmembrane helix</keyword>
<feature type="domain" description="Phytocyanin" evidence="7">
    <location>
        <begin position="199"/>
        <end position="299"/>
    </location>
</feature>
<dbReference type="Gramene" id="ORUFI08G02640.1">
    <property type="protein sequence ID" value="ORUFI08G02640.1"/>
    <property type="gene ID" value="ORUFI08G02640"/>
</dbReference>
<feature type="signal peptide" evidence="6">
    <location>
        <begin position="1"/>
        <end position="23"/>
    </location>
</feature>
<keyword evidence="5" id="KW-0472">Membrane</keyword>
<feature type="domain" description="Phytocyanin" evidence="7">
    <location>
        <begin position="32"/>
        <end position="132"/>
    </location>
</feature>
<protein>
    <recommendedName>
        <fullName evidence="7">Phytocyanin domain-containing protein</fullName>
    </recommendedName>
</protein>
<feature type="compositionally biased region" description="Low complexity" evidence="4">
    <location>
        <begin position="506"/>
        <end position="516"/>
    </location>
</feature>
<feature type="compositionally biased region" description="Pro residues" evidence="4">
    <location>
        <begin position="1056"/>
        <end position="1065"/>
    </location>
</feature>
<dbReference type="Gene3D" id="2.60.40.420">
    <property type="entry name" value="Cupredoxins - blue copper proteins"/>
    <property type="match status" value="6"/>
</dbReference>
<keyword evidence="1" id="KW-0479">Metal-binding</keyword>
<keyword evidence="3" id="KW-0325">Glycoprotein</keyword>
<feature type="transmembrane region" description="Helical" evidence="5">
    <location>
        <begin position="902"/>
        <end position="923"/>
    </location>
</feature>
<evidence type="ECO:0000256" key="6">
    <source>
        <dbReference type="SAM" id="SignalP"/>
    </source>
</evidence>
<dbReference type="AlphaFoldDB" id="A0A0E0QE48"/>
<feature type="transmembrane region" description="Helical" evidence="5">
    <location>
        <begin position="930"/>
        <end position="951"/>
    </location>
</feature>